<gene>
    <name evidence="2" type="ORF">DSLASN_01620</name>
</gene>
<feature type="transmembrane region" description="Helical" evidence="1">
    <location>
        <begin position="30"/>
        <end position="50"/>
    </location>
</feature>
<evidence type="ECO:0000313" key="2">
    <source>
        <dbReference type="EMBL" id="BCS94530.1"/>
    </source>
</evidence>
<reference evidence="2 3" key="1">
    <citation type="submission" date="2021-02" db="EMBL/GenBank/DDBJ databases">
        <title>Complete genome of Desulfoluna sp. strain ASN36.</title>
        <authorList>
            <person name="Takahashi A."/>
            <person name="Kojima H."/>
            <person name="Fukui M."/>
        </authorList>
    </citation>
    <scope>NUCLEOTIDE SEQUENCE [LARGE SCALE GENOMIC DNA]</scope>
    <source>
        <strain evidence="2 3">ASN36</strain>
    </source>
</reference>
<keyword evidence="1" id="KW-0472">Membrane</keyword>
<accession>A0ABM7PBR7</accession>
<dbReference type="RefSeq" id="WP_236890843.1">
    <property type="nucleotide sequence ID" value="NZ_AP024488.1"/>
</dbReference>
<name>A0ABM7PBR7_9BACT</name>
<keyword evidence="3" id="KW-1185">Reference proteome</keyword>
<keyword evidence="1" id="KW-1133">Transmembrane helix</keyword>
<sequence length="261" mass="29303">MENGTFQGQELKNEPKSNPFHVWVDTILKFIQLIVLFVTIPIAVYMFLAYETLQRDLALKNADVQRELAGIKLKKDKSIRFDIDDKISGIRVNADDKRLGLYAIDIKILMKNISDQTIIVPCLAIEIFVGRLPIARLKEHSIQVVNEPGCDVSAIARWDIVKWKLVHREISRMDEKVEVPEFANKSESHVIVNVGWGTGPADPGETLGGGLRFLLSAKPTDFLGYRIYIASKTEDGLSDGRQLSDFLTLSELTSAPPLQNQ</sequence>
<evidence type="ECO:0000256" key="1">
    <source>
        <dbReference type="SAM" id="Phobius"/>
    </source>
</evidence>
<evidence type="ECO:0000313" key="3">
    <source>
        <dbReference type="Proteomes" id="UP001320148"/>
    </source>
</evidence>
<organism evidence="2 3">
    <name type="scientific">Desulfoluna limicola</name>
    <dbReference type="NCBI Taxonomy" id="2810562"/>
    <lineage>
        <taxon>Bacteria</taxon>
        <taxon>Pseudomonadati</taxon>
        <taxon>Thermodesulfobacteriota</taxon>
        <taxon>Desulfobacteria</taxon>
        <taxon>Desulfobacterales</taxon>
        <taxon>Desulfolunaceae</taxon>
        <taxon>Desulfoluna</taxon>
    </lineage>
</organism>
<proteinExistence type="predicted"/>
<keyword evidence="1" id="KW-0812">Transmembrane</keyword>
<dbReference type="Proteomes" id="UP001320148">
    <property type="component" value="Chromosome"/>
</dbReference>
<protein>
    <submittedName>
        <fullName evidence="2">Uncharacterized protein</fullName>
    </submittedName>
</protein>
<dbReference type="EMBL" id="AP024488">
    <property type="protein sequence ID" value="BCS94530.1"/>
    <property type="molecule type" value="Genomic_DNA"/>
</dbReference>